<dbReference type="GO" id="GO:0005085">
    <property type="term" value="F:guanyl-nucleotide exchange factor activity"/>
    <property type="evidence" value="ECO:0007669"/>
    <property type="project" value="InterPro"/>
</dbReference>
<evidence type="ECO:0000256" key="3">
    <source>
        <dbReference type="ARBA" id="ARBA00022490"/>
    </source>
</evidence>
<dbReference type="GO" id="GO:0005851">
    <property type="term" value="C:eukaryotic translation initiation factor 2B complex"/>
    <property type="evidence" value="ECO:0007669"/>
    <property type="project" value="TreeGrafter"/>
</dbReference>
<keyword evidence="4" id="KW-0396">Initiation factor</keyword>
<evidence type="ECO:0000256" key="9">
    <source>
        <dbReference type="SAM" id="MobiDB-lite"/>
    </source>
</evidence>
<dbReference type="Gene3D" id="1.25.40.180">
    <property type="match status" value="1"/>
</dbReference>
<dbReference type="FunCoup" id="A0A482WK69">
    <property type="interactions" value="2161"/>
</dbReference>
<dbReference type="SUPFAM" id="SSF53448">
    <property type="entry name" value="Nucleotide-diphospho-sugar transferases"/>
    <property type="match status" value="1"/>
</dbReference>
<protein>
    <recommendedName>
        <fullName evidence="6">Translation initiation factor eIF2B subunit epsilon</fullName>
    </recommendedName>
    <alternativeName>
        <fullName evidence="7">eIF2B GDP-GTP exchange factor subunit epsilon</fullName>
    </alternativeName>
</protein>
<comment type="subunit">
    <text evidence="8">Component of the translation initiation factor 2B (eIF2B) complex which is a heterodecamer of two sets of five different subunits: alpha, beta, gamma, delta and epsilon. Subunits alpha, beta and delta comprise a regulatory subcomplex and subunits epsilon and gamma comprise a catalytic subcomplex. Within the complex, the hexameric regulatory complex resides at the center, with the two heterodimeric catalytic subcomplexes bound on opposite sides.</text>
</comment>
<accession>A0A482WK69</accession>
<keyword evidence="5" id="KW-0648">Protein biosynthesis</keyword>
<dbReference type="Pfam" id="PF25084">
    <property type="entry name" value="LbH_EIF2B"/>
    <property type="match status" value="1"/>
</dbReference>
<dbReference type="GO" id="GO:0031369">
    <property type="term" value="F:translation initiation factor binding"/>
    <property type="evidence" value="ECO:0007669"/>
    <property type="project" value="InterPro"/>
</dbReference>
<dbReference type="CDD" id="cd11558">
    <property type="entry name" value="W2_eIF2B_epsilon"/>
    <property type="match status" value="1"/>
</dbReference>
<dbReference type="InterPro" id="IPR044123">
    <property type="entry name" value="W2_eIF2B_epsilon"/>
</dbReference>
<dbReference type="OrthoDB" id="424572at2759"/>
<dbReference type="FunFam" id="1.25.40.180:FF:000022">
    <property type="entry name" value="Translation initiation factor eIF-2B epsilon subunit"/>
    <property type="match status" value="1"/>
</dbReference>
<evidence type="ECO:0000256" key="7">
    <source>
        <dbReference type="ARBA" id="ARBA00044345"/>
    </source>
</evidence>
<comment type="caution">
    <text evidence="11">The sequence shown here is derived from an EMBL/GenBank/DDBJ whole genome shotgun (WGS) entry which is preliminary data.</text>
</comment>
<sequence>MSKNQSQRTLKEDIVQAVVFADPFNDNFVPFSKLISPCLLPLANRPLLEYTLHSLSAGGVNEVILFCSTFPEQIKQFINDREWGDLTIFVIVSEGCRSVGDAMRDLDAKALIRSDFILVSGFQIANLNYEMMLKKHSEFRKLDLSGQTIAMTVLFKDGGQRRNHSSQGTTYIMDSSTNRILWQNKSSTKNEKVKIPMEIILSGNTIDICHGLLETKVYICSNNVPPLFSDNFDFQTMDDFIRGLLMNEEIIASTLYGHVLQGANYAATLESWADYQAITNDLLHRWTFPLVPDVFNKYSFHKRSVYLGKNITLSVGCSLEESVVIGDKCSIGENTFITGSVLGNNCSVGSNVKLEGCYVFDNVVIENDCDLSYSVIGENCRIGAGAKLSQGCILGPNVVIDAKKNVSALRLQSTLVSSEDQVCIGPQAYTCPLESDDSDSDSDDDDAKPASGGRGLIFQAPDWKNEALEEDDSSDSDVESMDEIGQELDDTKIFYQEVLDSLIRGYSEKVPCDNLILEINSSRYAYNVTLRELNCLVMKAVLRLPAGNASSVSSYWELLQNKLSFFDPIMKKYIKNEESQKDCLLAIEDATEEDAMLCDVSMKLLHYLYNEDFLESDVIESWYKQSSDSDHSKVLRSKIQRFITWLQELESGSEEESDSE</sequence>
<dbReference type="AlphaFoldDB" id="A0A482WK69"/>
<comment type="similarity">
    <text evidence="2">Belongs to the eIF-2B gamma/epsilon subunits family.</text>
</comment>
<dbReference type="Pfam" id="PF02020">
    <property type="entry name" value="W2"/>
    <property type="match status" value="1"/>
</dbReference>
<evidence type="ECO:0000313" key="11">
    <source>
        <dbReference type="EMBL" id="RZF33909.1"/>
    </source>
</evidence>
<evidence type="ECO:0000256" key="2">
    <source>
        <dbReference type="ARBA" id="ARBA00007878"/>
    </source>
</evidence>
<dbReference type="InterPro" id="IPR029044">
    <property type="entry name" value="Nucleotide-diphossugar_trans"/>
</dbReference>
<dbReference type="SMR" id="A0A482WK69"/>
<dbReference type="GO" id="GO:0003743">
    <property type="term" value="F:translation initiation factor activity"/>
    <property type="evidence" value="ECO:0007669"/>
    <property type="project" value="TreeGrafter"/>
</dbReference>
<keyword evidence="12" id="KW-1185">Reference proteome</keyword>
<feature type="domain" description="W2" evidence="10">
    <location>
        <begin position="488"/>
        <end position="656"/>
    </location>
</feature>
<dbReference type="GO" id="GO:0005829">
    <property type="term" value="C:cytosol"/>
    <property type="evidence" value="ECO:0007669"/>
    <property type="project" value="UniProtKB-SubCell"/>
</dbReference>
<evidence type="ECO:0000256" key="8">
    <source>
        <dbReference type="ARBA" id="ARBA00046432"/>
    </source>
</evidence>
<dbReference type="InterPro" id="IPR003307">
    <property type="entry name" value="W2_domain"/>
</dbReference>
<dbReference type="InterPro" id="IPR016024">
    <property type="entry name" value="ARM-type_fold"/>
</dbReference>
<dbReference type="EMBL" id="QKKF02033182">
    <property type="protein sequence ID" value="RZF33909.1"/>
    <property type="molecule type" value="Genomic_DNA"/>
</dbReference>
<dbReference type="STRING" id="195883.A0A482WK69"/>
<name>A0A482WK69_LAOST</name>
<dbReference type="SUPFAM" id="SSF51161">
    <property type="entry name" value="Trimeric LpxA-like enzymes"/>
    <property type="match status" value="1"/>
</dbReference>
<dbReference type="PANTHER" id="PTHR45887">
    <property type="entry name" value="TRANSLATION INITIATION FACTOR EIF-2B SUBUNIT EPSILON"/>
    <property type="match status" value="1"/>
</dbReference>
<dbReference type="InterPro" id="IPR056764">
    <property type="entry name" value="LbH_EIF2B3/5"/>
</dbReference>
<evidence type="ECO:0000256" key="4">
    <source>
        <dbReference type="ARBA" id="ARBA00022540"/>
    </source>
</evidence>
<evidence type="ECO:0000259" key="10">
    <source>
        <dbReference type="PROSITE" id="PS51363"/>
    </source>
</evidence>
<evidence type="ECO:0000256" key="5">
    <source>
        <dbReference type="ARBA" id="ARBA00022917"/>
    </source>
</evidence>
<feature type="compositionally biased region" description="Acidic residues" evidence="9">
    <location>
        <begin position="434"/>
        <end position="446"/>
    </location>
</feature>
<dbReference type="PANTHER" id="PTHR45887:SF1">
    <property type="entry name" value="TRANSLATION INITIATION FACTOR EIF-2B SUBUNIT EPSILON"/>
    <property type="match status" value="1"/>
</dbReference>
<dbReference type="SMART" id="SM00515">
    <property type="entry name" value="eIF5C"/>
    <property type="match status" value="1"/>
</dbReference>
<evidence type="ECO:0000313" key="12">
    <source>
        <dbReference type="Proteomes" id="UP000291343"/>
    </source>
</evidence>
<feature type="region of interest" description="Disordered" evidence="9">
    <location>
        <begin position="432"/>
        <end position="457"/>
    </location>
</feature>
<dbReference type="Gene3D" id="3.90.550.10">
    <property type="entry name" value="Spore Coat Polysaccharide Biosynthesis Protein SpsA, Chain A"/>
    <property type="match status" value="1"/>
</dbReference>
<dbReference type="InterPro" id="IPR011004">
    <property type="entry name" value="Trimer_LpxA-like_sf"/>
</dbReference>
<dbReference type="InParanoid" id="A0A482WK69"/>
<keyword evidence="3" id="KW-0963">Cytoplasm</keyword>
<dbReference type="SUPFAM" id="SSF48371">
    <property type="entry name" value="ARM repeat"/>
    <property type="match status" value="1"/>
</dbReference>
<gene>
    <name evidence="11" type="ORF">LSTR_LSTR012251</name>
</gene>
<dbReference type="InterPro" id="IPR051956">
    <property type="entry name" value="eIF2B_epsilon"/>
</dbReference>
<organism evidence="11 12">
    <name type="scientific">Laodelphax striatellus</name>
    <name type="common">Small brown planthopper</name>
    <name type="synonym">Delphax striatella</name>
    <dbReference type="NCBI Taxonomy" id="195883"/>
    <lineage>
        <taxon>Eukaryota</taxon>
        <taxon>Metazoa</taxon>
        <taxon>Ecdysozoa</taxon>
        <taxon>Arthropoda</taxon>
        <taxon>Hexapoda</taxon>
        <taxon>Insecta</taxon>
        <taxon>Pterygota</taxon>
        <taxon>Neoptera</taxon>
        <taxon>Paraneoptera</taxon>
        <taxon>Hemiptera</taxon>
        <taxon>Auchenorrhyncha</taxon>
        <taxon>Fulgoroidea</taxon>
        <taxon>Delphacidae</taxon>
        <taxon>Criomorphinae</taxon>
        <taxon>Laodelphax</taxon>
    </lineage>
</organism>
<dbReference type="PROSITE" id="PS51363">
    <property type="entry name" value="W2"/>
    <property type="match status" value="1"/>
</dbReference>
<dbReference type="Gene3D" id="2.160.10.10">
    <property type="entry name" value="Hexapeptide repeat proteins"/>
    <property type="match status" value="1"/>
</dbReference>
<proteinExistence type="inferred from homology"/>
<reference evidence="11 12" key="1">
    <citation type="journal article" date="2017" name="Gigascience">
        <title>Genome sequence of the small brown planthopper, Laodelphax striatellus.</title>
        <authorList>
            <person name="Zhu J."/>
            <person name="Jiang F."/>
            <person name="Wang X."/>
            <person name="Yang P."/>
            <person name="Bao Y."/>
            <person name="Zhao W."/>
            <person name="Wang W."/>
            <person name="Lu H."/>
            <person name="Wang Q."/>
            <person name="Cui N."/>
            <person name="Li J."/>
            <person name="Chen X."/>
            <person name="Luo L."/>
            <person name="Yu J."/>
            <person name="Kang L."/>
            <person name="Cui F."/>
        </authorList>
    </citation>
    <scope>NUCLEOTIDE SEQUENCE [LARGE SCALE GENOMIC DNA]</scope>
    <source>
        <strain evidence="11">Lst14</strain>
    </source>
</reference>
<evidence type="ECO:0000256" key="6">
    <source>
        <dbReference type="ARBA" id="ARBA00044144"/>
    </source>
</evidence>
<comment type="subcellular location">
    <subcellularLocation>
        <location evidence="1">Cytoplasm</location>
        <location evidence="1">Cytosol</location>
    </subcellularLocation>
</comment>
<evidence type="ECO:0000256" key="1">
    <source>
        <dbReference type="ARBA" id="ARBA00004514"/>
    </source>
</evidence>
<dbReference type="Proteomes" id="UP000291343">
    <property type="component" value="Unassembled WGS sequence"/>
</dbReference>